<comment type="caution">
    <text evidence="3">The sequence shown here is derived from an EMBL/GenBank/DDBJ whole genome shotgun (WGS) entry which is preliminary data.</text>
</comment>
<dbReference type="STRING" id="1075402.AN216_09675"/>
<feature type="region of interest" description="Disordered" evidence="1">
    <location>
        <begin position="1"/>
        <end position="45"/>
    </location>
</feature>
<organism evidence="3 4">
    <name type="scientific">Streptomyces oceani</name>
    <dbReference type="NCBI Taxonomy" id="1075402"/>
    <lineage>
        <taxon>Bacteria</taxon>
        <taxon>Bacillati</taxon>
        <taxon>Actinomycetota</taxon>
        <taxon>Actinomycetes</taxon>
        <taxon>Kitasatosporales</taxon>
        <taxon>Streptomycetaceae</taxon>
        <taxon>Streptomyces</taxon>
    </lineage>
</organism>
<evidence type="ECO:0000256" key="1">
    <source>
        <dbReference type="SAM" id="MobiDB-lite"/>
    </source>
</evidence>
<dbReference type="AlphaFoldDB" id="A0A1E7KJ15"/>
<dbReference type="EMBL" id="LJGU01000115">
    <property type="protein sequence ID" value="OEV03903.1"/>
    <property type="molecule type" value="Genomic_DNA"/>
</dbReference>
<feature type="region of interest" description="Disordered" evidence="1">
    <location>
        <begin position="70"/>
        <end position="111"/>
    </location>
</feature>
<protein>
    <recommendedName>
        <fullName evidence="5">Serine/threonine protein kinase</fullName>
    </recommendedName>
</protein>
<keyword evidence="2" id="KW-0812">Transmembrane</keyword>
<keyword evidence="4" id="KW-1185">Reference proteome</keyword>
<keyword evidence="2" id="KW-0472">Membrane</keyword>
<feature type="transmembrane region" description="Helical" evidence="2">
    <location>
        <begin position="48"/>
        <end position="68"/>
    </location>
</feature>
<feature type="compositionally biased region" description="Low complexity" evidence="1">
    <location>
        <begin position="79"/>
        <end position="102"/>
    </location>
</feature>
<evidence type="ECO:0000313" key="3">
    <source>
        <dbReference type="EMBL" id="OEV03903.1"/>
    </source>
</evidence>
<name>A0A1E7KJ15_9ACTN</name>
<evidence type="ECO:0000313" key="4">
    <source>
        <dbReference type="Proteomes" id="UP000176101"/>
    </source>
</evidence>
<proteinExistence type="predicted"/>
<accession>A0A1E7KJ15</accession>
<sequence length="258" mass="27808">MTESRRYWDEDSQSWEDGFDRGTTRTVTHPSPLGQAPSTPGSSGRRPVLWVVIATVVILAATILAAILQSSGDEASDRTTSPATPAPSESESATSPPSSAPTGQALPDGYRSVDDEAGFSIAVPGGWTRAGSQNGPSSGAFDVNYANRDHQALIRVFEVSGASPEQLFADLGGREDIHKLGRPEDFEARLLSGQRMEYWIGPVEEGWRVIDSRFEAIDGKVYSVALHTRSGVVEEKRADEIVEVALWNFCPPDVVCGM</sequence>
<keyword evidence="2" id="KW-1133">Transmembrane helix</keyword>
<evidence type="ECO:0008006" key="5">
    <source>
        <dbReference type="Google" id="ProtNLM"/>
    </source>
</evidence>
<evidence type="ECO:0000256" key="2">
    <source>
        <dbReference type="SAM" id="Phobius"/>
    </source>
</evidence>
<gene>
    <name evidence="3" type="ORF">AN216_09675</name>
</gene>
<reference evidence="3 4" key="1">
    <citation type="journal article" date="2016" name="Front. Microbiol.">
        <title>Comparative Genomics Analysis of Streptomyces Species Reveals Their Adaptation to the Marine Environment and Their Diversity at the Genomic Level.</title>
        <authorList>
            <person name="Tian X."/>
            <person name="Zhang Z."/>
            <person name="Yang T."/>
            <person name="Chen M."/>
            <person name="Li J."/>
            <person name="Chen F."/>
            <person name="Yang J."/>
            <person name="Li W."/>
            <person name="Zhang B."/>
            <person name="Zhang Z."/>
            <person name="Wu J."/>
            <person name="Zhang C."/>
            <person name="Long L."/>
            <person name="Xiao J."/>
        </authorList>
    </citation>
    <scope>NUCLEOTIDE SEQUENCE [LARGE SCALE GENOMIC DNA]</scope>
    <source>
        <strain evidence="3 4">SCSIO 02100</strain>
    </source>
</reference>
<dbReference type="Proteomes" id="UP000176101">
    <property type="component" value="Unassembled WGS sequence"/>
</dbReference>